<protein>
    <submittedName>
        <fullName evidence="3">mRNA interferase RelE/StbE</fullName>
    </submittedName>
</protein>
<comment type="caution">
    <text evidence="3">The sequence shown here is derived from an EMBL/GenBank/DDBJ whole genome shotgun (WGS) entry which is preliminary data.</text>
</comment>
<organism evidence="3 4">
    <name type="scientific">Halosaccharopolyspora lacisalsi</name>
    <dbReference type="NCBI Taxonomy" id="1000566"/>
    <lineage>
        <taxon>Bacteria</taxon>
        <taxon>Bacillati</taxon>
        <taxon>Actinomycetota</taxon>
        <taxon>Actinomycetes</taxon>
        <taxon>Pseudonocardiales</taxon>
        <taxon>Pseudonocardiaceae</taxon>
        <taxon>Halosaccharopolyspora</taxon>
    </lineage>
</organism>
<dbReference type="AlphaFoldDB" id="A0A839DVB4"/>
<dbReference type="Proteomes" id="UP000569329">
    <property type="component" value="Unassembled WGS sequence"/>
</dbReference>
<keyword evidence="4" id="KW-1185">Reference proteome</keyword>
<evidence type="ECO:0000313" key="3">
    <source>
        <dbReference type="EMBL" id="MBA8823337.1"/>
    </source>
</evidence>
<reference evidence="3 4" key="1">
    <citation type="submission" date="2020-07" db="EMBL/GenBank/DDBJ databases">
        <title>Sequencing the genomes of 1000 actinobacteria strains.</title>
        <authorList>
            <person name="Klenk H.-P."/>
        </authorList>
    </citation>
    <scope>NUCLEOTIDE SEQUENCE [LARGE SCALE GENOMIC DNA]</scope>
    <source>
        <strain evidence="3 4">DSM 45975</strain>
    </source>
</reference>
<dbReference type="EMBL" id="JACGWZ010000001">
    <property type="protein sequence ID" value="MBA8823337.1"/>
    <property type="molecule type" value="Genomic_DNA"/>
</dbReference>
<evidence type="ECO:0000313" key="4">
    <source>
        <dbReference type="Proteomes" id="UP000569329"/>
    </source>
</evidence>
<dbReference type="InterPro" id="IPR007712">
    <property type="entry name" value="RelE/ParE_toxin"/>
</dbReference>
<accession>A0A839DVB4</accession>
<comment type="similarity">
    <text evidence="1">Belongs to the RelE toxin family.</text>
</comment>
<proteinExistence type="inferred from homology"/>
<sequence length="96" mass="10708">MKWLGNWVCERAGSLHGSVRAEELGKLDRRIARRMGKAVEELSTDPPPPGCRALAGRPGLWRIRVSDSRVVHAIKDAELLVLALRVVHRSDVHRGL</sequence>
<keyword evidence="2" id="KW-1277">Toxin-antitoxin system</keyword>
<gene>
    <name evidence="3" type="ORF">FHX42_000666</name>
</gene>
<evidence type="ECO:0000256" key="2">
    <source>
        <dbReference type="ARBA" id="ARBA00022649"/>
    </source>
</evidence>
<dbReference type="Gene3D" id="3.30.2310.20">
    <property type="entry name" value="RelE-like"/>
    <property type="match status" value="1"/>
</dbReference>
<dbReference type="Pfam" id="PF05016">
    <property type="entry name" value="ParE_toxin"/>
    <property type="match status" value="1"/>
</dbReference>
<dbReference type="PANTHER" id="PTHR35601:SF1">
    <property type="entry name" value="TOXIN RELE"/>
    <property type="match status" value="1"/>
</dbReference>
<name>A0A839DVB4_9PSEU</name>
<dbReference type="PANTHER" id="PTHR35601">
    <property type="entry name" value="TOXIN RELE"/>
    <property type="match status" value="1"/>
</dbReference>
<evidence type="ECO:0000256" key="1">
    <source>
        <dbReference type="ARBA" id="ARBA00006226"/>
    </source>
</evidence>
<dbReference type="InterPro" id="IPR035093">
    <property type="entry name" value="RelE/ParE_toxin_dom_sf"/>
</dbReference>
<dbReference type="SUPFAM" id="SSF143011">
    <property type="entry name" value="RelE-like"/>
    <property type="match status" value="1"/>
</dbReference>
<dbReference type="RefSeq" id="WP_182542664.1">
    <property type="nucleotide sequence ID" value="NZ_JACGWZ010000001.1"/>
</dbReference>